<keyword evidence="6" id="KW-0206">Cytoskeleton</keyword>
<evidence type="ECO:0000256" key="4">
    <source>
        <dbReference type="ARBA" id="ARBA00022737"/>
    </source>
</evidence>
<feature type="region of interest" description="Disordered" evidence="10">
    <location>
        <begin position="393"/>
        <end position="441"/>
    </location>
</feature>
<dbReference type="InterPro" id="IPR003961">
    <property type="entry name" value="FN3_dom"/>
</dbReference>
<dbReference type="PROSITE" id="PS51450">
    <property type="entry name" value="LRR"/>
    <property type="match status" value="5"/>
</dbReference>
<dbReference type="GO" id="GO:0030030">
    <property type="term" value="P:cell projection organization"/>
    <property type="evidence" value="ECO:0007669"/>
    <property type="project" value="UniProtKB-KW"/>
</dbReference>
<evidence type="ECO:0000256" key="5">
    <source>
        <dbReference type="ARBA" id="ARBA00022794"/>
    </source>
</evidence>
<dbReference type="EMBL" id="CAJOBG010001635">
    <property type="protein sequence ID" value="CAF3946076.1"/>
    <property type="molecule type" value="Genomic_DNA"/>
</dbReference>
<evidence type="ECO:0000259" key="11">
    <source>
        <dbReference type="PROSITE" id="PS50853"/>
    </source>
</evidence>
<dbReference type="InterPro" id="IPR013783">
    <property type="entry name" value="Ig-like_fold"/>
</dbReference>
<proteinExistence type="predicted"/>
<dbReference type="InterPro" id="IPR050576">
    <property type="entry name" value="Cilia_flagella_integrity"/>
</dbReference>
<dbReference type="InterPro" id="IPR001611">
    <property type="entry name" value="Leu-rich_rpt"/>
</dbReference>
<dbReference type="InterPro" id="IPR025875">
    <property type="entry name" value="Leu-rich_rpt_4"/>
</dbReference>
<evidence type="ECO:0000256" key="6">
    <source>
        <dbReference type="ARBA" id="ARBA00023212"/>
    </source>
</evidence>
<dbReference type="AlphaFoldDB" id="A0A819KIM4"/>
<evidence type="ECO:0000256" key="2">
    <source>
        <dbReference type="ARBA" id="ARBA00022490"/>
    </source>
</evidence>
<evidence type="ECO:0000313" key="12">
    <source>
        <dbReference type="EMBL" id="CAF3946076.1"/>
    </source>
</evidence>
<feature type="region of interest" description="Disordered" evidence="10">
    <location>
        <begin position="559"/>
        <end position="584"/>
    </location>
</feature>
<dbReference type="Pfam" id="PF12799">
    <property type="entry name" value="LRR_4"/>
    <property type="match status" value="1"/>
</dbReference>
<feature type="region of interest" description="Disordered" evidence="10">
    <location>
        <begin position="690"/>
        <end position="709"/>
    </location>
</feature>
<feature type="region of interest" description="Disordered" evidence="10">
    <location>
        <begin position="976"/>
        <end position="1001"/>
    </location>
</feature>
<dbReference type="Pfam" id="PF14580">
    <property type="entry name" value="LRR_9"/>
    <property type="match status" value="1"/>
</dbReference>
<keyword evidence="3" id="KW-0433">Leucine-rich repeat</keyword>
<dbReference type="PANTHER" id="PTHR45973">
    <property type="entry name" value="PROTEIN PHOSPHATASE 1 REGULATORY SUBUNIT SDS22-RELATED"/>
    <property type="match status" value="1"/>
</dbReference>
<dbReference type="Gene3D" id="2.60.40.10">
    <property type="entry name" value="Immunoglobulins"/>
    <property type="match status" value="1"/>
</dbReference>
<dbReference type="PROSITE" id="PS50853">
    <property type="entry name" value="FN3"/>
    <property type="match status" value="1"/>
</dbReference>
<dbReference type="Proteomes" id="UP000663842">
    <property type="component" value="Unassembled WGS sequence"/>
</dbReference>
<evidence type="ECO:0000256" key="7">
    <source>
        <dbReference type="ARBA" id="ARBA00058656"/>
    </source>
</evidence>
<dbReference type="SMART" id="SM00369">
    <property type="entry name" value="LRR_TYP"/>
    <property type="match status" value="3"/>
</dbReference>
<keyword evidence="4" id="KW-0677">Repeat</keyword>
<feature type="compositionally biased region" description="Polar residues" evidence="10">
    <location>
        <begin position="457"/>
        <end position="479"/>
    </location>
</feature>
<feature type="region of interest" description="Disordered" evidence="10">
    <location>
        <begin position="829"/>
        <end position="896"/>
    </location>
</feature>
<evidence type="ECO:0000256" key="10">
    <source>
        <dbReference type="SAM" id="MobiDB-lite"/>
    </source>
</evidence>
<gene>
    <name evidence="12" type="ORF">OVN521_LOCUS11960</name>
    <name evidence="13" type="ORF">UXM345_LOCUS15599</name>
</gene>
<feature type="domain" description="Fibronectin type-III" evidence="11">
    <location>
        <begin position="708"/>
        <end position="796"/>
    </location>
</feature>
<dbReference type="EMBL" id="CAJOBF010001868">
    <property type="protein sequence ID" value="CAF3990942.1"/>
    <property type="molecule type" value="Genomic_DNA"/>
</dbReference>
<dbReference type="FunFam" id="3.80.10.10:FF:000165">
    <property type="entry name" value="Centrosomal protein of 97 kDa"/>
    <property type="match status" value="1"/>
</dbReference>
<comment type="subcellular location">
    <subcellularLocation>
        <location evidence="1">Cytoplasm</location>
        <location evidence="1">Cytoskeleton</location>
        <location evidence="1">Microtubule organizing center</location>
        <location evidence="1">Centrosome</location>
    </subcellularLocation>
</comment>
<keyword evidence="2" id="KW-0963">Cytoplasm</keyword>
<keyword evidence="5" id="KW-0970">Cilium biogenesis/degradation</keyword>
<evidence type="ECO:0000313" key="13">
    <source>
        <dbReference type="EMBL" id="CAF3990942.1"/>
    </source>
</evidence>
<dbReference type="Proteomes" id="UP000663866">
    <property type="component" value="Unassembled WGS sequence"/>
</dbReference>
<feature type="region of interest" description="Disordered" evidence="10">
    <location>
        <begin position="457"/>
        <end position="484"/>
    </location>
</feature>
<dbReference type="CDD" id="cd00063">
    <property type="entry name" value="FN3"/>
    <property type="match status" value="1"/>
</dbReference>
<feature type="compositionally biased region" description="Polar residues" evidence="10">
    <location>
        <begin position="393"/>
        <end position="403"/>
    </location>
</feature>
<comment type="function">
    <text evidence="7">Acts as a key negative regulator of ciliogenesis in collaboration with CCP110 by capping the mother centriole thereby preventing cilia formation. Required for recruitment of CCP110 to the centrosome.</text>
</comment>
<dbReference type="Gene3D" id="3.80.10.10">
    <property type="entry name" value="Ribonuclease Inhibitor"/>
    <property type="match status" value="2"/>
</dbReference>
<dbReference type="InterPro" id="IPR003591">
    <property type="entry name" value="Leu-rich_rpt_typical-subtyp"/>
</dbReference>
<evidence type="ECO:0000256" key="9">
    <source>
        <dbReference type="ARBA" id="ARBA00076677"/>
    </source>
</evidence>
<feature type="compositionally biased region" description="Polar residues" evidence="10">
    <location>
        <begin position="690"/>
        <end position="702"/>
    </location>
</feature>
<protein>
    <recommendedName>
        <fullName evidence="8">Centrosomal protein of 97 kDa</fullName>
    </recommendedName>
    <alternativeName>
        <fullName evidence="9">Leucine-rich repeat and IQ domain-containing protein 2</fullName>
    </alternativeName>
</protein>
<evidence type="ECO:0000256" key="3">
    <source>
        <dbReference type="ARBA" id="ARBA00022614"/>
    </source>
</evidence>
<evidence type="ECO:0000313" key="14">
    <source>
        <dbReference type="Proteomes" id="UP000663866"/>
    </source>
</evidence>
<reference evidence="12" key="1">
    <citation type="submission" date="2021-02" db="EMBL/GenBank/DDBJ databases">
        <authorList>
            <person name="Nowell W R."/>
        </authorList>
    </citation>
    <scope>NUCLEOTIDE SEQUENCE</scope>
</reference>
<dbReference type="InterPro" id="IPR036116">
    <property type="entry name" value="FN3_sf"/>
</dbReference>
<dbReference type="SUPFAM" id="SSF49265">
    <property type="entry name" value="Fibronectin type III"/>
    <property type="match status" value="1"/>
</dbReference>
<evidence type="ECO:0000256" key="8">
    <source>
        <dbReference type="ARBA" id="ARBA00068862"/>
    </source>
</evidence>
<name>A0A819KIM4_9BILA</name>
<keyword evidence="14" id="KW-1185">Reference proteome</keyword>
<feature type="compositionally biased region" description="Polar residues" evidence="10">
    <location>
        <begin position="410"/>
        <end position="436"/>
    </location>
</feature>
<dbReference type="InterPro" id="IPR032675">
    <property type="entry name" value="LRR_dom_sf"/>
</dbReference>
<organism evidence="12 14">
    <name type="scientific">Rotaria magnacalcarata</name>
    <dbReference type="NCBI Taxonomy" id="392030"/>
    <lineage>
        <taxon>Eukaryota</taxon>
        <taxon>Metazoa</taxon>
        <taxon>Spiralia</taxon>
        <taxon>Gnathifera</taxon>
        <taxon>Rotifera</taxon>
        <taxon>Eurotatoria</taxon>
        <taxon>Bdelloidea</taxon>
        <taxon>Philodinida</taxon>
        <taxon>Philodinidae</taxon>
        <taxon>Rotaria</taxon>
    </lineage>
</organism>
<dbReference type="PANTHER" id="PTHR45973:SF2">
    <property type="entry name" value="CENTROSOMAL PROTEIN OF 97 KDA"/>
    <property type="match status" value="1"/>
</dbReference>
<comment type="caution">
    <text evidence="12">The sequence shown here is derived from an EMBL/GenBank/DDBJ whole genome shotgun (WGS) entry which is preliminary data.</text>
</comment>
<evidence type="ECO:0000256" key="1">
    <source>
        <dbReference type="ARBA" id="ARBA00004300"/>
    </source>
</evidence>
<feature type="compositionally biased region" description="Polar residues" evidence="10">
    <location>
        <begin position="858"/>
        <end position="867"/>
    </location>
</feature>
<accession>A0A819KIM4</accession>
<dbReference type="GO" id="GO:0005813">
    <property type="term" value="C:centrosome"/>
    <property type="evidence" value="ECO:0007669"/>
    <property type="project" value="UniProtKB-SubCell"/>
</dbReference>
<dbReference type="SUPFAM" id="SSF52058">
    <property type="entry name" value="L domain-like"/>
    <property type="match status" value="1"/>
</dbReference>
<sequence length="1001" mass="114281">MQVIQHKFPLTHCQISSHPPRESQQMLTTMSNRIHQPLVFSVDDRLLEQNLTRLDLCAKHLHRIDKLPNNINFNIILLDQNEISKIENLDNFPQLIQLSASHNRLGDIRLLNRLRSLQKLNLSYNLIDSIECLKNLQNLIMLNISNNNIHSIAALGTCHALQSLDASENAIQQIEDLSHLTSLKYLNLHKNFIDTLVSIPRHWPKSLHTLVISDNEIQDLTEISYLTSFIDLNTLYIADNPCLSVIDERYGCHQPFDYRPYILNWCLSIHNLDGIFTTRKESLKAEWLLSQGNGRSFRPGEHIELVQYLTRVCGTDPDQRDDLHLSRILLQKDLYNQHRQSVDDQMLATSDTMRDANETLSKTAQGKSQQSTIISESEFLKLTSSVSTTDVHLVSTHQQQMRTPSPGFSRPTSVNTNYIDDQITENSSSKRYTNYDNRPIKPLDKDMLQTKLNEYPVNNNTNSNAKSIHSKTSSNTPQTKRAPPHLVYNANRYSPKITRIGPTTSSALHTTSNRNIVRQRHNRVKRQTTNSSHTNALRALNHSLEENVHCLTTIAKVKIKEQQPSRSAPNDNKNQRSNDDEDDEIQLKSAPVTGMFSTQSITMNNNVEIQRLTESVETMRTSILQAYLNLHERFTKTTELQTSALAALWKKCETQTLAHQRETEKLIQENRLLHQRARELEARLNINDTKSTDESLNSSMKPNPNLYPPLRAHISKRDTKSFYLHWIPNPLNEHRGILGYRIYMDDVLKGAIDPGRFEAIIDYIRDEGEYKIKLRTYNEHGESSDSNIVIARFRRQHSLTTNYRTQSNQAIDDNYERQIDDNFIISPREQDENTISVTPERKMTKSNEQISPFKISPHRTTNDNNIITLKPPKSPSSSPGRTDKTSPNSNRSCSKVLFDHTNNSEASTTVITTKRSPTRIGIMSRLAKSPHRLQRNHILTNHSPVELNNNPTDVLPATTTERIVASQPDISNAIIPDVASSNSSSPPPPIPPRMAKTTNNT</sequence>